<evidence type="ECO:0000256" key="3">
    <source>
        <dbReference type="ARBA" id="ARBA00022691"/>
    </source>
</evidence>
<dbReference type="InterPro" id="IPR001077">
    <property type="entry name" value="COMT_C"/>
</dbReference>
<gene>
    <name evidence="6" type="ORF">TCE0_034r12135</name>
</gene>
<dbReference type="InterPro" id="IPR016461">
    <property type="entry name" value="COMT-like"/>
</dbReference>
<dbReference type="Gene3D" id="3.40.50.150">
    <property type="entry name" value="Vaccinia Virus protein VP39"/>
    <property type="match status" value="1"/>
</dbReference>
<evidence type="ECO:0000259" key="5">
    <source>
        <dbReference type="Pfam" id="PF00891"/>
    </source>
</evidence>
<evidence type="ECO:0000256" key="1">
    <source>
        <dbReference type="ARBA" id="ARBA00022603"/>
    </source>
</evidence>
<evidence type="ECO:0000256" key="4">
    <source>
        <dbReference type="PIRSR" id="PIRSR005739-1"/>
    </source>
</evidence>
<dbReference type="InterPro" id="IPR036388">
    <property type="entry name" value="WH-like_DNA-bd_sf"/>
</dbReference>
<keyword evidence="2" id="KW-0808">Transferase</keyword>
<dbReference type="GO" id="GO:0008171">
    <property type="term" value="F:O-methyltransferase activity"/>
    <property type="evidence" value="ECO:0007669"/>
    <property type="project" value="InterPro"/>
</dbReference>
<dbReference type="InterPro" id="IPR029063">
    <property type="entry name" value="SAM-dependent_MTases_sf"/>
</dbReference>
<dbReference type="Proteomes" id="UP000053095">
    <property type="component" value="Unassembled WGS sequence"/>
</dbReference>
<keyword evidence="1" id="KW-0489">Methyltransferase</keyword>
<dbReference type="SUPFAM" id="SSF46785">
    <property type="entry name" value="Winged helix' DNA-binding domain"/>
    <property type="match status" value="1"/>
</dbReference>
<dbReference type="Gene3D" id="1.10.10.10">
    <property type="entry name" value="Winged helix-like DNA-binding domain superfamily/Winged helix DNA-binding domain"/>
    <property type="match status" value="1"/>
</dbReference>
<keyword evidence="7" id="KW-1185">Reference proteome</keyword>
<dbReference type="InterPro" id="IPR036390">
    <property type="entry name" value="WH_DNA-bd_sf"/>
</dbReference>
<evidence type="ECO:0000313" key="6">
    <source>
        <dbReference type="EMBL" id="GAM40074.1"/>
    </source>
</evidence>
<comment type="caution">
    <text evidence="6">The sequence shown here is derived from an EMBL/GenBank/DDBJ whole genome shotgun (WGS) entry which is preliminary data.</text>
</comment>
<name>A0A6V8HMN1_TALPI</name>
<reference evidence="7" key="1">
    <citation type="journal article" date="2015" name="Genome Announc.">
        <title>Draft genome sequence of Talaromyces cellulolyticus strain Y-94, a source of lignocellulosic biomass-degrading enzymes.</title>
        <authorList>
            <person name="Fujii T."/>
            <person name="Koike H."/>
            <person name="Sawayama S."/>
            <person name="Yano S."/>
            <person name="Inoue H."/>
        </authorList>
    </citation>
    <scope>NUCLEOTIDE SEQUENCE [LARGE SCALE GENOMIC DNA]</scope>
    <source>
        <strain evidence="7">Y-94</strain>
    </source>
</reference>
<evidence type="ECO:0000256" key="2">
    <source>
        <dbReference type="ARBA" id="ARBA00022679"/>
    </source>
</evidence>
<dbReference type="PANTHER" id="PTHR43712:SF4">
    <property type="entry name" value="O-METHYLTRANSFERASE DOMAIN-CONTAINING PROTEIN"/>
    <property type="match status" value="1"/>
</dbReference>
<proteinExistence type="predicted"/>
<feature type="domain" description="O-methyltransferase C-terminal" evidence="5">
    <location>
        <begin position="200"/>
        <end position="340"/>
    </location>
</feature>
<feature type="active site" description="Proton acceptor" evidence="4">
    <location>
        <position position="271"/>
    </location>
</feature>
<protein>
    <recommendedName>
        <fullName evidence="5">O-methyltransferase C-terminal domain-containing protein</fullName>
    </recommendedName>
</protein>
<sequence>MSTLLEDVRQLLASAEGPSRKLLLIQLHEIIVSVETPEETATRISLYPVQTSAARIGQDLKIFETLTNSGPKSLQELQEITKAHPLTLGRLLRYMASVGLIRETGVDLFDANKKCQNLATPEAVTIVTHLNNYQDVTDGKATVFQPAYNTDLDTYTWFSEHPENRAALIKYMAMEQKVRGRWLDEYPIETASQGWDPKEPVFVDVGGNIGVYCAMFKNRFPEVPGRTILQDLPSTLAHALPTPGVESLGHDFFEPQPVKGAKFYHLGWVLHNWNDEKSKQILLQIKSAMTAQSVILINDMILPETGVPSFSSTLDLVMLGACGSRERTMKEWTQILGEVGLVVKDSIVYDRNLCHGIIAATLG</sequence>
<dbReference type="PANTHER" id="PTHR43712">
    <property type="entry name" value="PUTATIVE (AFU_ORTHOLOGUE AFUA_4G14580)-RELATED"/>
    <property type="match status" value="1"/>
</dbReference>
<dbReference type="PIRSF" id="PIRSF005739">
    <property type="entry name" value="O-mtase"/>
    <property type="match status" value="1"/>
</dbReference>
<evidence type="ECO:0000313" key="7">
    <source>
        <dbReference type="Proteomes" id="UP000053095"/>
    </source>
</evidence>
<accession>A0A6V8HMN1</accession>
<dbReference type="EMBL" id="DF933830">
    <property type="protein sequence ID" value="GAM40074.1"/>
    <property type="molecule type" value="Genomic_DNA"/>
</dbReference>
<organism evidence="6 7">
    <name type="scientific">Talaromyces pinophilus</name>
    <name type="common">Penicillium pinophilum</name>
    <dbReference type="NCBI Taxonomy" id="128442"/>
    <lineage>
        <taxon>Eukaryota</taxon>
        <taxon>Fungi</taxon>
        <taxon>Dikarya</taxon>
        <taxon>Ascomycota</taxon>
        <taxon>Pezizomycotina</taxon>
        <taxon>Eurotiomycetes</taxon>
        <taxon>Eurotiomycetidae</taxon>
        <taxon>Eurotiales</taxon>
        <taxon>Trichocomaceae</taxon>
        <taxon>Talaromyces</taxon>
        <taxon>Talaromyces sect. Talaromyces</taxon>
    </lineage>
</organism>
<dbReference type="GO" id="GO:0032259">
    <property type="term" value="P:methylation"/>
    <property type="evidence" value="ECO:0007669"/>
    <property type="project" value="UniProtKB-KW"/>
</dbReference>
<keyword evidence="3" id="KW-0949">S-adenosyl-L-methionine</keyword>
<dbReference type="PROSITE" id="PS51683">
    <property type="entry name" value="SAM_OMT_II"/>
    <property type="match status" value="1"/>
</dbReference>
<dbReference type="SUPFAM" id="SSF53335">
    <property type="entry name" value="S-adenosyl-L-methionine-dependent methyltransferases"/>
    <property type="match status" value="1"/>
</dbReference>
<dbReference type="Pfam" id="PF00891">
    <property type="entry name" value="Methyltransf_2"/>
    <property type="match status" value="1"/>
</dbReference>
<dbReference type="AlphaFoldDB" id="A0A6V8HMN1"/>